<evidence type="ECO:0000259" key="2">
    <source>
        <dbReference type="Pfam" id="PF24098"/>
    </source>
</evidence>
<organism evidence="3 4">
    <name type="scientific">Janthinobacterium psychrotolerans</name>
    <dbReference type="NCBI Taxonomy" id="1747903"/>
    <lineage>
        <taxon>Bacteria</taxon>
        <taxon>Pseudomonadati</taxon>
        <taxon>Pseudomonadota</taxon>
        <taxon>Betaproteobacteria</taxon>
        <taxon>Burkholderiales</taxon>
        <taxon>Oxalobacteraceae</taxon>
        <taxon>Janthinobacterium</taxon>
    </lineage>
</organism>
<name>A0A1A7C9Q3_9BURK</name>
<feature type="domain" description="DUF4209" evidence="1">
    <location>
        <begin position="503"/>
        <end position="592"/>
    </location>
</feature>
<dbReference type="AlphaFoldDB" id="A0A1A7C9Q3"/>
<dbReference type="Pfam" id="PF13910">
    <property type="entry name" value="DUF4209"/>
    <property type="match status" value="1"/>
</dbReference>
<reference evidence="3 4" key="1">
    <citation type="submission" date="2016-04" db="EMBL/GenBank/DDBJ databases">
        <title>Draft genome sequence of Janthinobacterium psychrotolerans sp. nov., isolated from freshwater sediments in Denmark.</title>
        <authorList>
            <person name="Gong X."/>
            <person name="Skrivergaard S."/>
            <person name="Korsgaard B.S."/>
            <person name="Schreiber L."/>
            <person name="Marshall I.P."/>
            <person name="Finster K."/>
            <person name="Schramm A."/>
        </authorList>
    </citation>
    <scope>NUCLEOTIDE SEQUENCE [LARGE SCALE GENOMIC DNA]</scope>
    <source>
        <strain evidence="3 4">S3-2</strain>
    </source>
</reference>
<evidence type="ECO:0000313" key="4">
    <source>
        <dbReference type="Proteomes" id="UP000092713"/>
    </source>
</evidence>
<dbReference type="Proteomes" id="UP000092713">
    <property type="component" value="Unassembled WGS sequence"/>
</dbReference>
<dbReference type="Pfam" id="PF24098">
    <property type="entry name" value="DUF7380"/>
    <property type="match status" value="1"/>
</dbReference>
<keyword evidence="4" id="KW-1185">Reference proteome</keyword>
<dbReference type="RefSeq" id="WP_065306338.1">
    <property type="nucleotide sequence ID" value="NZ_LOCQ01000040.1"/>
</dbReference>
<dbReference type="InterPro" id="IPR025209">
    <property type="entry name" value="DUF4209"/>
</dbReference>
<dbReference type="InterPro" id="IPR055804">
    <property type="entry name" value="DUF7380"/>
</dbReference>
<evidence type="ECO:0000259" key="1">
    <source>
        <dbReference type="Pfam" id="PF13910"/>
    </source>
</evidence>
<feature type="domain" description="DUF7380" evidence="2">
    <location>
        <begin position="10"/>
        <end position="178"/>
    </location>
</feature>
<sequence length="621" mass="67925">MTTAPSISPASPLTADDLASCGYQQAFARDPEPWYLGMLTELNLEIRTAQREGHYTRERALILLARICSLQLESDNKRAPFMPEWKAPDGRRGFMPEDLTTDEIASLSEFVDGAENILLKARVADLVWLRDRRRGIRFAHLAIDTYCQLPLDDDSWLLSGRDGWRRALQLARGIRDTGRGTLIEASLLQAFRNAVALPGHMSLSYLGPMWAEDAGRTHAEEIGERLAAQAEVGRREGSYTDALEYAEAAARWFTRAPAGAPREAAMLVLVGQIMAAIGGAAAAAITRKYWYAKAIEMYRAVPGAYREEHQVNTMIAAVRAQQDAAGREALNEMESFEHVFDLSPFAAKARDRVQGRSPFGALWALTRIHALPNRAQLIAASERPLPTGRISRLFDSVVLANDGRAVARRPGVGVDGEGGDAQVLAEATQACHLLCTTTVIGMILPALETMWREMHFDLGTFEALANRAPLVPIERAALVAQGLHAGWCGDFVQAVHILVPQFEHIVRMKLKAAGALTTTHDAAGLDTEIGLSNLIERHEMRDAFDVDLTFTIRALMCDPSGPNLRNMVAHGLADESLVKGPYGIYLWWLVLRLVVEQCAAMERPAGTADSTAPGHPANAGG</sequence>
<dbReference type="EMBL" id="LOCQ01000040">
    <property type="protein sequence ID" value="OBV41043.1"/>
    <property type="molecule type" value="Genomic_DNA"/>
</dbReference>
<protein>
    <submittedName>
        <fullName evidence="3">Uncharacterized protein</fullName>
    </submittedName>
</protein>
<accession>A0A1A7C9Q3</accession>
<evidence type="ECO:0000313" key="3">
    <source>
        <dbReference type="EMBL" id="OBV41043.1"/>
    </source>
</evidence>
<proteinExistence type="predicted"/>
<comment type="caution">
    <text evidence="3">The sequence shown here is derived from an EMBL/GenBank/DDBJ whole genome shotgun (WGS) entry which is preliminary data.</text>
</comment>
<gene>
    <name evidence="3" type="ORF">ASR47_102313</name>
</gene>